<dbReference type="GO" id="GO:0007411">
    <property type="term" value="P:axon guidance"/>
    <property type="evidence" value="ECO:0007669"/>
    <property type="project" value="InterPro"/>
</dbReference>
<keyword evidence="4" id="KW-0325">Glycoprotein</keyword>
<dbReference type="InParanoid" id="M3YM12"/>
<dbReference type="Ensembl" id="ENSMPUT00000012570.1">
    <property type="protein sequence ID" value="ENSMPUP00000012369.1"/>
    <property type="gene ID" value="ENSMPUG00000012463.1"/>
</dbReference>
<keyword evidence="1" id="KW-0217">Developmental protein</keyword>
<dbReference type="GO" id="GO:0016055">
    <property type="term" value="P:Wnt signaling pathway"/>
    <property type="evidence" value="ECO:0007669"/>
    <property type="project" value="InterPro"/>
</dbReference>
<feature type="compositionally biased region" description="Basic residues" evidence="5">
    <location>
        <begin position="25"/>
        <end position="34"/>
    </location>
</feature>
<keyword evidence="2" id="KW-0964">Secreted</keyword>
<dbReference type="GeneTree" id="ENSGT01000000219022"/>
<dbReference type="InterPro" id="IPR029094">
    <property type="entry name" value="Draxin"/>
</dbReference>
<accession>M3YM12</accession>
<feature type="region of interest" description="Disordered" evidence="5">
    <location>
        <begin position="22"/>
        <end position="61"/>
    </location>
</feature>
<dbReference type="GO" id="GO:0005576">
    <property type="term" value="C:extracellular region"/>
    <property type="evidence" value="ECO:0007669"/>
    <property type="project" value="InterPro"/>
</dbReference>
<dbReference type="PANTHER" id="PTHR28610">
    <property type="entry name" value="DRAXIN"/>
    <property type="match status" value="1"/>
</dbReference>
<proteinExistence type="predicted"/>
<evidence type="ECO:0000256" key="5">
    <source>
        <dbReference type="SAM" id="MobiDB-lite"/>
    </source>
</evidence>
<keyword evidence="3" id="KW-0732">Signal</keyword>
<sequence length="76" mass="8441">MPTLDMALFDWTDYEDLKPEVWPSAKKKEKHRGKFSSDGNETSPAEGEPCDHHQDCLPGTQAAPRIRAGGWCRGVG</sequence>
<protein>
    <submittedName>
        <fullName evidence="6">Uncharacterized protein</fullName>
    </submittedName>
</protein>
<dbReference type="AlphaFoldDB" id="M3YM12"/>
<dbReference type="eggNOG" id="ENOG502QUE0">
    <property type="taxonomic scope" value="Eukaryota"/>
</dbReference>
<dbReference type="Pfam" id="PF15550">
    <property type="entry name" value="Draxin"/>
    <property type="match status" value="1"/>
</dbReference>
<evidence type="ECO:0000256" key="2">
    <source>
        <dbReference type="ARBA" id="ARBA00022525"/>
    </source>
</evidence>
<dbReference type="STRING" id="9669.ENSMPUP00000012369"/>
<evidence type="ECO:0000256" key="4">
    <source>
        <dbReference type="ARBA" id="ARBA00023180"/>
    </source>
</evidence>
<organism evidence="6">
    <name type="scientific">Mustela putorius furo</name>
    <name type="common">European domestic ferret</name>
    <name type="synonym">Mustela furo</name>
    <dbReference type="NCBI Taxonomy" id="9669"/>
    <lineage>
        <taxon>Eukaryota</taxon>
        <taxon>Metazoa</taxon>
        <taxon>Chordata</taxon>
        <taxon>Craniata</taxon>
        <taxon>Vertebrata</taxon>
        <taxon>Euteleostomi</taxon>
        <taxon>Mammalia</taxon>
        <taxon>Eutheria</taxon>
        <taxon>Laurasiatheria</taxon>
        <taxon>Carnivora</taxon>
        <taxon>Caniformia</taxon>
        <taxon>Musteloidea</taxon>
        <taxon>Mustelidae</taxon>
        <taxon>Mustelinae</taxon>
        <taxon>Mustela</taxon>
    </lineage>
</organism>
<reference evidence="6" key="1">
    <citation type="submission" date="2024-06" db="UniProtKB">
        <authorList>
            <consortium name="Ensembl"/>
        </authorList>
    </citation>
    <scope>IDENTIFICATION</scope>
</reference>
<dbReference type="PANTHER" id="PTHR28610:SF1">
    <property type="entry name" value="DRAXIN"/>
    <property type="match status" value="1"/>
</dbReference>
<dbReference type="GO" id="GO:0021528">
    <property type="term" value="P:commissural neuron differentiation in spinal cord"/>
    <property type="evidence" value="ECO:0007669"/>
    <property type="project" value="TreeGrafter"/>
</dbReference>
<evidence type="ECO:0000256" key="1">
    <source>
        <dbReference type="ARBA" id="ARBA00022473"/>
    </source>
</evidence>
<dbReference type="EMBL" id="AEYP01112514">
    <property type="status" value="NOT_ANNOTATED_CDS"/>
    <property type="molecule type" value="Genomic_DNA"/>
</dbReference>
<dbReference type="GO" id="GO:0090090">
    <property type="term" value="P:negative regulation of canonical Wnt signaling pathway"/>
    <property type="evidence" value="ECO:0007669"/>
    <property type="project" value="TreeGrafter"/>
</dbReference>
<dbReference type="HOGENOM" id="CLU_2660993_0_0_1"/>
<dbReference type="GO" id="GO:0021516">
    <property type="term" value="P:dorsal spinal cord development"/>
    <property type="evidence" value="ECO:0007669"/>
    <property type="project" value="TreeGrafter"/>
</dbReference>
<evidence type="ECO:0000256" key="3">
    <source>
        <dbReference type="ARBA" id="ARBA00022729"/>
    </source>
</evidence>
<dbReference type="GO" id="GO:0030900">
    <property type="term" value="P:forebrain development"/>
    <property type="evidence" value="ECO:0007669"/>
    <property type="project" value="TreeGrafter"/>
</dbReference>
<evidence type="ECO:0000313" key="6">
    <source>
        <dbReference type="Ensembl" id="ENSMPUP00000012369.1"/>
    </source>
</evidence>
<name>M3YM12_MUSPF</name>